<keyword evidence="8" id="KW-0472">Membrane</keyword>
<feature type="domain" description="Histidine kinase" evidence="9">
    <location>
        <begin position="402"/>
        <end position="636"/>
    </location>
</feature>
<gene>
    <name evidence="10" type="ORF">QE399_003125</name>
</gene>
<dbReference type="GO" id="GO:0016301">
    <property type="term" value="F:kinase activity"/>
    <property type="evidence" value="ECO:0007669"/>
    <property type="project" value="UniProtKB-KW"/>
</dbReference>
<organism evidence="10 11">
    <name type="scientific">Paracidovorax wautersii</name>
    <dbReference type="NCBI Taxonomy" id="1177982"/>
    <lineage>
        <taxon>Bacteria</taxon>
        <taxon>Pseudomonadati</taxon>
        <taxon>Pseudomonadota</taxon>
        <taxon>Betaproteobacteria</taxon>
        <taxon>Burkholderiales</taxon>
        <taxon>Comamonadaceae</taxon>
        <taxon>Paracidovorax</taxon>
    </lineage>
</organism>
<dbReference type="Gene3D" id="1.10.287.130">
    <property type="match status" value="1"/>
</dbReference>
<keyword evidence="7" id="KW-0175">Coiled coil</keyword>
<dbReference type="SUPFAM" id="SSF103190">
    <property type="entry name" value="Sensory domain-like"/>
    <property type="match status" value="2"/>
</dbReference>
<dbReference type="PANTHER" id="PTHR43065:SF47">
    <property type="match status" value="1"/>
</dbReference>
<keyword evidence="6 8" id="KW-1133">Transmembrane helix</keyword>
<dbReference type="SUPFAM" id="SSF55874">
    <property type="entry name" value="ATPase domain of HSP90 chaperone/DNA topoisomerase II/histidine kinase"/>
    <property type="match status" value="1"/>
</dbReference>
<evidence type="ECO:0000256" key="1">
    <source>
        <dbReference type="ARBA" id="ARBA00000085"/>
    </source>
</evidence>
<keyword evidence="4" id="KW-1003">Cell membrane</keyword>
<accession>A0ABU1IEN7</accession>
<comment type="caution">
    <text evidence="10">The sequence shown here is derived from an EMBL/GenBank/DDBJ whole genome shotgun (WGS) entry which is preliminary data.</text>
</comment>
<dbReference type="RefSeq" id="WP_309830060.1">
    <property type="nucleotide sequence ID" value="NZ_JAVIZX010000001.1"/>
</dbReference>
<feature type="coiled-coil region" evidence="7">
    <location>
        <begin position="356"/>
        <end position="393"/>
    </location>
</feature>
<evidence type="ECO:0000256" key="4">
    <source>
        <dbReference type="ARBA" id="ARBA00022475"/>
    </source>
</evidence>
<dbReference type="InterPro" id="IPR036890">
    <property type="entry name" value="HATPase_C_sf"/>
</dbReference>
<keyword evidence="11" id="KW-1185">Reference proteome</keyword>
<evidence type="ECO:0000256" key="3">
    <source>
        <dbReference type="ARBA" id="ARBA00012438"/>
    </source>
</evidence>
<dbReference type="PROSITE" id="PS50109">
    <property type="entry name" value="HIS_KIN"/>
    <property type="match status" value="1"/>
</dbReference>
<name>A0ABU1IEN7_9BURK</name>
<evidence type="ECO:0000313" key="11">
    <source>
        <dbReference type="Proteomes" id="UP001267710"/>
    </source>
</evidence>
<evidence type="ECO:0000313" key="10">
    <source>
        <dbReference type="EMBL" id="MDR6215436.1"/>
    </source>
</evidence>
<dbReference type="PRINTS" id="PR00344">
    <property type="entry name" value="BCTRLSENSOR"/>
</dbReference>
<dbReference type="InterPro" id="IPR048760">
    <property type="entry name" value="VP0354-like_sensor_dom"/>
</dbReference>
<dbReference type="CDD" id="cd00075">
    <property type="entry name" value="HATPase"/>
    <property type="match status" value="1"/>
</dbReference>
<feature type="transmembrane region" description="Helical" evidence="8">
    <location>
        <begin position="29"/>
        <end position="48"/>
    </location>
</feature>
<reference evidence="10 11" key="1">
    <citation type="submission" date="2023-08" db="EMBL/GenBank/DDBJ databases">
        <title>Functional and genomic diversity of the sorghum phyllosphere microbiome.</title>
        <authorList>
            <person name="Shade A."/>
        </authorList>
    </citation>
    <scope>NUCLEOTIDE SEQUENCE [LARGE SCALE GENOMIC DNA]</scope>
    <source>
        <strain evidence="10 11">SORGH_AS_0335</strain>
    </source>
</reference>
<dbReference type="InterPro" id="IPR003594">
    <property type="entry name" value="HATPase_dom"/>
</dbReference>
<dbReference type="InterPro" id="IPR029151">
    <property type="entry name" value="Sensor-like_sf"/>
</dbReference>
<dbReference type="SMART" id="SM00387">
    <property type="entry name" value="HATPase_c"/>
    <property type="match status" value="1"/>
</dbReference>
<dbReference type="Pfam" id="PF02518">
    <property type="entry name" value="HATPase_c"/>
    <property type="match status" value="1"/>
</dbReference>
<dbReference type="SUPFAM" id="SSF47384">
    <property type="entry name" value="Homodimeric domain of signal transducing histidine kinase"/>
    <property type="match status" value="1"/>
</dbReference>
<dbReference type="Proteomes" id="UP001267710">
    <property type="component" value="Unassembled WGS sequence"/>
</dbReference>
<evidence type="ECO:0000256" key="8">
    <source>
        <dbReference type="SAM" id="Phobius"/>
    </source>
</evidence>
<dbReference type="Gene3D" id="3.30.565.10">
    <property type="entry name" value="Histidine kinase-like ATPase, C-terminal domain"/>
    <property type="match status" value="1"/>
</dbReference>
<evidence type="ECO:0000259" key="9">
    <source>
        <dbReference type="PROSITE" id="PS50109"/>
    </source>
</evidence>
<keyword evidence="5 8" id="KW-0812">Transmembrane</keyword>
<dbReference type="Gene3D" id="3.30.450.20">
    <property type="entry name" value="PAS domain"/>
    <property type="match status" value="2"/>
</dbReference>
<dbReference type="Pfam" id="PF21623">
    <property type="entry name" value="HK_sensor_dom_bact"/>
    <property type="match status" value="1"/>
</dbReference>
<dbReference type="InterPro" id="IPR004358">
    <property type="entry name" value="Sig_transdc_His_kin-like_C"/>
</dbReference>
<comment type="subcellular location">
    <subcellularLocation>
        <location evidence="2">Cell membrane</location>
        <topology evidence="2">Multi-pass membrane protein</topology>
    </subcellularLocation>
</comment>
<proteinExistence type="predicted"/>
<evidence type="ECO:0000256" key="5">
    <source>
        <dbReference type="ARBA" id="ARBA00022692"/>
    </source>
</evidence>
<keyword evidence="10" id="KW-0808">Transferase</keyword>
<evidence type="ECO:0000256" key="2">
    <source>
        <dbReference type="ARBA" id="ARBA00004651"/>
    </source>
</evidence>
<comment type="catalytic activity">
    <reaction evidence="1">
        <text>ATP + protein L-histidine = ADP + protein N-phospho-L-histidine.</text>
        <dbReference type="EC" id="2.7.13.3"/>
    </reaction>
</comment>
<sequence>MSRIPRPALPAAQVLAQFRALPPAVRRRFLLLLAPWVAAVLVGFPWLWNELDQTARAPLLRTRDSILFETLDILQRTLGSVRQDVVLLADLAAPLRPESDAASQLFLTFARSAGAYDQVRWIDTQGQERVRVNTRGAAPRLVPQAELQNKADRPYFRLGIELPADTLYLSPLDLNVENGVVERPHEPTLRMVTPVHRDGTVQGLVAINYRAARLLDRLTQLGKRHQLNVYLANSAGYWLQAPRAQDSWAWQLGRPERTVAYSHPALWQAMAVEPRGQFSDATGDWLFARLQISQAGASASEERTRLVSDLDLRVAVQIPAEAALEAGWRARIVLLAVLACVLYFGLRLTWHGARTLIEEERQSDELRRTNAALQEANENLRTVQADLARAERLSSLGLMVAGVAHELNTPLGSAGLSLSTVQQQLRQLQEQLDVGLRKSDLERFLVQARAALELSDASIRRAAGIVQRFKQVAVDRTTLERRSFDLAETLRDADPRLRKWPAHHPIALHLDLQPGLAMNSYPGPLEQVVSNLLGNALTHAFEGRGHGQIAIQATADGPEHVVIRVSDDGTGIPAENRARIFDPFFTTHRRGGGTGLGLHITHQLVTEMLGGRITLEGPSGGMGSGATFVVRVPREAPQRPA</sequence>
<keyword evidence="10" id="KW-0418">Kinase</keyword>
<dbReference type="InterPro" id="IPR005467">
    <property type="entry name" value="His_kinase_dom"/>
</dbReference>
<dbReference type="EC" id="2.7.13.3" evidence="3"/>
<dbReference type="InterPro" id="IPR036097">
    <property type="entry name" value="HisK_dim/P_sf"/>
</dbReference>
<protein>
    <recommendedName>
        <fullName evidence="3">histidine kinase</fullName>
        <ecNumber evidence="3">2.7.13.3</ecNumber>
    </recommendedName>
</protein>
<dbReference type="PANTHER" id="PTHR43065">
    <property type="entry name" value="SENSOR HISTIDINE KINASE"/>
    <property type="match status" value="1"/>
</dbReference>
<evidence type="ECO:0000256" key="6">
    <source>
        <dbReference type="ARBA" id="ARBA00022989"/>
    </source>
</evidence>
<evidence type="ECO:0000256" key="7">
    <source>
        <dbReference type="SAM" id="Coils"/>
    </source>
</evidence>
<dbReference type="EMBL" id="JAVIZX010000001">
    <property type="protein sequence ID" value="MDR6215436.1"/>
    <property type="molecule type" value="Genomic_DNA"/>
</dbReference>